<sequence>MAESVLSPPTKFNIEAADAYIEWKAWIESFNIYAVAVELEKKSDGVQTATMLHCLGPAVQRIIRTLPGKKESFKEAVEALEGYFAPRRNVVAERHNTSFAVENKMLMRQSMHI</sequence>
<accession>A0A7D9J1L9</accession>
<dbReference type="PANTHER" id="PTHR33198">
    <property type="entry name" value="ANK_REP_REGION DOMAIN-CONTAINING PROTEIN-RELATED"/>
    <property type="match status" value="1"/>
</dbReference>
<comment type="caution">
    <text evidence="1">The sequence shown here is derived from an EMBL/GenBank/DDBJ whole genome shotgun (WGS) entry which is preliminary data.</text>
</comment>
<dbReference type="EMBL" id="CACRXK020010289">
    <property type="protein sequence ID" value="CAB4019079.1"/>
    <property type="molecule type" value="Genomic_DNA"/>
</dbReference>
<evidence type="ECO:0000313" key="1">
    <source>
        <dbReference type="EMBL" id="CAB4019079.1"/>
    </source>
</evidence>
<keyword evidence="2" id="KW-1185">Reference proteome</keyword>
<reference evidence="1" key="1">
    <citation type="submission" date="2020-04" db="EMBL/GenBank/DDBJ databases">
        <authorList>
            <person name="Alioto T."/>
            <person name="Alioto T."/>
            <person name="Gomez Garrido J."/>
        </authorList>
    </citation>
    <scope>NUCLEOTIDE SEQUENCE</scope>
    <source>
        <strain evidence="1">A484AB</strain>
    </source>
</reference>
<evidence type="ECO:0000313" key="2">
    <source>
        <dbReference type="Proteomes" id="UP001152795"/>
    </source>
</evidence>
<gene>
    <name evidence="1" type="ORF">PACLA_8A061146</name>
</gene>
<organism evidence="1 2">
    <name type="scientific">Paramuricea clavata</name>
    <name type="common">Red gorgonian</name>
    <name type="synonym">Violescent sea-whip</name>
    <dbReference type="NCBI Taxonomy" id="317549"/>
    <lineage>
        <taxon>Eukaryota</taxon>
        <taxon>Metazoa</taxon>
        <taxon>Cnidaria</taxon>
        <taxon>Anthozoa</taxon>
        <taxon>Octocorallia</taxon>
        <taxon>Malacalcyonacea</taxon>
        <taxon>Plexauridae</taxon>
        <taxon>Paramuricea</taxon>
    </lineage>
</organism>
<proteinExistence type="predicted"/>
<dbReference type="Proteomes" id="UP001152795">
    <property type="component" value="Unassembled WGS sequence"/>
</dbReference>
<name>A0A7D9J1L9_PARCT</name>
<dbReference type="AlphaFoldDB" id="A0A7D9J1L9"/>
<protein>
    <submittedName>
        <fullName evidence="1">Uncharacterized protein</fullName>
    </submittedName>
</protein>